<name>A0ABW1FDX4_9ACTN</name>
<feature type="domain" description="Methyltransferase" evidence="4">
    <location>
        <begin position="37"/>
        <end position="127"/>
    </location>
</feature>
<evidence type="ECO:0000256" key="2">
    <source>
        <dbReference type="ARBA" id="ARBA00022679"/>
    </source>
</evidence>
<dbReference type="PANTHER" id="PTHR43464">
    <property type="entry name" value="METHYLTRANSFERASE"/>
    <property type="match status" value="1"/>
</dbReference>
<dbReference type="CDD" id="cd02440">
    <property type="entry name" value="AdoMet_MTases"/>
    <property type="match status" value="1"/>
</dbReference>
<protein>
    <submittedName>
        <fullName evidence="5">Class I SAM-dependent DNA methyltransferase</fullName>
    </submittedName>
</protein>
<evidence type="ECO:0000256" key="1">
    <source>
        <dbReference type="ARBA" id="ARBA00022603"/>
    </source>
</evidence>
<evidence type="ECO:0000256" key="3">
    <source>
        <dbReference type="ARBA" id="ARBA00022691"/>
    </source>
</evidence>
<keyword evidence="2" id="KW-0808">Transferase</keyword>
<dbReference type="RefSeq" id="WP_345081376.1">
    <property type="nucleotide sequence ID" value="NZ_BAAAWG010000006.1"/>
</dbReference>
<organism evidence="5 6">
    <name type="scientific">Streptomyces ramulosus</name>
    <dbReference type="NCBI Taxonomy" id="47762"/>
    <lineage>
        <taxon>Bacteria</taxon>
        <taxon>Bacillati</taxon>
        <taxon>Actinomycetota</taxon>
        <taxon>Actinomycetes</taxon>
        <taxon>Kitasatosporales</taxon>
        <taxon>Streptomycetaceae</taxon>
        <taxon>Streptomyces</taxon>
    </lineage>
</organism>
<evidence type="ECO:0000313" key="6">
    <source>
        <dbReference type="Proteomes" id="UP001596241"/>
    </source>
</evidence>
<gene>
    <name evidence="5" type="ORF">ACFP3M_02015</name>
</gene>
<dbReference type="Pfam" id="PF13649">
    <property type="entry name" value="Methyltransf_25"/>
    <property type="match status" value="1"/>
</dbReference>
<keyword evidence="3" id="KW-0949">S-adenosyl-L-methionine</keyword>
<keyword evidence="1 5" id="KW-0489">Methyltransferase</keyword>
<evidence type="ECO:0000313" key="5">
    <source>
        <dbReference type="EMBL" id="MFC5891606.1"/>
    </source>
</evidence>
<dbReference type="Gene3D" id="3.40.50.150">
    <property type="entry name" value="Vaccinia Virus protein VP39"/>
    <property type="match status" value="1"/>
</dbReference>
<dbReference type="InterPro" id="IPR029063">
    <property type="entry name" value="SAM-dependent_MTases_sf"/>
</dbReference>
<dbReference type="SUPFAM" id="SSF53335">
    <property type="entry name" value="S-adenosyl-L-methionine-dependent methyltransferases"/>
    <property type="match status" value="1"/>
</dbReference>
<dbReference type="Proteomes" id="UP001596241">
    <property type="component" value="Unassembled WGS sequence"/>
</dbReference>
<dbReference type="InterPro" id="IPR041698">
    <property type="entry name" value="Methyltransf_25"/>
</dbReference>
<accession>A0ABW1FDX4</accession>
<dbReference type="GO" id="GO:0008168">
    <property type="term" value="F:methyltransferase activity"/>
    <property type="evidence" value="ECO:0007669"/>
    <property type="project" value="UniProtKB-KW"/>
</dbReference>
<dbReference type="EMBL" id="JBHSPW010000001">
    <property type="protein sequence ID" value="MFC5891606.1"/>
    <property type="molecule type" value="Genomic_DNA"/>
</dbReference>
<keyword evidence="6" id="KW-1185">Reference proteome</keyword>
<proteinExistence type="predicted"/>
<sequence>MTWNGDDYQDRFDRMAAAGEDVHGEAVFVRAFAPASVLDAGCGTGRVAVELARHGIEVTGVDADASMLDTARRRAAEIRWYRRDLVGLDLGRTFDVVVMAGNVPLFTPPGTEADLVAGAARHVRPGGHLVAGFSLDRGYGLDDYDAHCREAGLVPEARYATWSREPYAGGPYAVSVHRRP</sequence>
<dbReference type="GO" id="GO:0032259">
    <property type="term" value="P:methylation"/>
    <property type="evidence" value="ECO:0007669"/>
    <property type="project" value="UniProtKB-KW"/>
</dbReference>
<comment type="caution">
    <text evidence="5">The sequence shown here is derived from an EMBL/GenBank/DDBJ whole genome shotgun (WGS) entry which is preliminary data.</text>
</comment>
<evidence type="ECO:0000259" key="4">
    <source>
        <dbReference type="Pfam" id="PF13649"/>
    </source>
</evidence>
<dbReference type="PANTHER" id="PTHR43464:SF19">
    <property type="entry name" value="UBIQUINONE BIOSYNTHESIS O-METHYLTRANSFERASE, MITOCHONDRIAL"/>
    <property type="match status" value="1"/>
</dbReference>
<reference evidence="6" key="1">
    <citation type="journal article" date="2019" name="Int. J. Syst. Evol. Microbiol.">
        <title>The Global Catalogue of Microorganisms (GCM) 10K type strain sequencing project: providing services to taxonomists for standard genome sequencing and annotation.</title>
        <authorList>
            <consortium name="The Broad Institute Genomics Platform"/>
            <consortium name="The Broad Institute Genome Sequencing Center for Infectious Disease"/>
            <person name="Wu L."/>
            <person name="Ma J."/>
        </authorList>
    </citation>
    <scope>NUCLEOTIDE SEQUENCE [LARGE SCALE GENOMIC DNA]</scope>
    <source>
        <strain evidence="6">CGMCC 1.15809</strain>
    </source>
</reference>